<accession>A0A7S3WH74</accession>
<dbReference type="InterPro" id="IPR036282">
    <property type="entry name" value="Glutathione-S-Trfase_C_sf"/>
</dbReference>
<dbReference type="Gene3D" id="1.20.1050.10">
    <property type="match status" value="1"/>
</dbReference>
<name>A0A7S3WH74_9SPIT</name>
<organism evidence="2">
    <name type="scientific">Strombidinopsis acuminata</name>
    <dbReference type="NCBI Taxonomy" id="141414"/>
    <lineage>
        <taxon>Eukaryota</taxon>
        <taxon>Sar</taxon>
        <taxon>Alveolata</taxon>
        <taxon>Ciliophora</taxon>
        <taxon>Intramacronucleata</taxon>
        <taxon>Spirotrichea</taxon>
        <taxon>Choreotrichia</taxon>
        <taxon>Choreotrichida</taxon>
        <taxon>Strombidinopsidae</taxon>
        <taxon>Strombidinopsis</taxon>
    </lineage>
</organism>
<dbReference type="EMBL" id="HBIQ01048765">
    <property type="protein sequence ID" value="CAE0557775.1"/>
    <property type="molecule type" value="Transcribed_RNA"/>
</dbReference>
<proteinExistence type="predicted"/>
<dbReference type="PROSITE" id="PS50404">
    <property type="entry name" value="GST_NTER"/>
    <property type="match status" value="1"/>
</dbReference>
<evidence type="ECO:0000313" key="2">
    <source>
        <dbReference type="EMBL" id="CAE0557775.1"/>
    </source>
</evidence>
<sequence length="285" mass="30971">MGTMGWPAGPAISKRFKPTPIDSDPNKIQFELRYFPLCAKGLGPALVAEHSGLLWAGNATVGFNSATDWAALKPQAPFGQMPLLTVPAASAWTSSPFARAGDEGRTHIGQTVAIINYIGKVSGTEGETAEAFATSQQLLAEGEDLFNMAVKCLPTLFKRLSDPAAGINTTKGTAADYNQFWSTSLPNHLTRLSRLCRGGSFQPPARATSPHLPGELYLWSVLYQFHLIDSSVFASFKDLGEWFERIRNDPATQRVTSGSSPMGELRQYFLSIDSPEICLLGDERE</sequence>
<protein>
    <recommendedName>
        <fullName evidence="1">GST N-terminal domain-containing protein</fullName>
    </recommendedName>
</protein>
<gene>
    <name evidence="2" type="ORF">SACU0126_LOCUS15505</name>
</gene>
<dbReference type="InterPro" id="IPR004045">
    <property type="entry name" value="Glutathione_S-Trfase_N"/>
</dbReference>
<dbReference type="AlphaFoldDB" id="A0A7S3WH74"/>
<dbReference type="Gene3D" id="3.40.30.10">
    <property type="entry name" value="Glutaredoxin"/>
    <property type="match status" value="1"/>
</dbReference>
<reference evidence="2" key="1">
    <citation type="submission" date="2021-01" db="EMBL/GenBank/DDBJ databases">
        <authorList>
            <person name="Corre E."/>
            <person name="Pelletier E."/>
            <person name="Niang G."/>
            <person name="Scheremetjew M."/>
            <person name="Finn R."/>
            <person name="Kale V."/>
            <person name="Holt S."/>
            <person name="Cochrane G."/>
            <person name="Meng A."/>
            <person name="Brown T."/>
            <person name="Cohen L."/>
        </authorList>
    </citation>
    <scope>NUCLEOTIDE SEQUENCE</scope>
    <source>
        <strain evidence="2">SPMC142</strain>
    </source>
</reference>
<evidence type="ECO:0000259" key="1">
    <source>
        <dbReference type="PROSITE" id="PS50404"/>
    </source>
</evidence>
<dbReference type="SUPFAM" id="SSF47616">
    <property type="entry name" value="GST C-terminal domain-like"/>
    <property type="match status" value="1"/>
</dbReference>
<feature type="domain" description="GST N-terminal" evidence="1">
    <location>
        <begin position="28"/>
        <end position="126"/>
    </location>
</feature>